<dbReference type="RefSeq" id="WP_274351179.1">
    <property type="nucleotide sequence ID" value="NZ_JAQZSM010000003.1"/>
</dbReference>
<gene>
    <name evidence="3" type="ORF">PUT78_05540</name>
</gene>
<keyword evidence="4" id="KW-1185">Reference proteome</keyword>
<dbReference type="Pfam" id="PF01298">
    <property type="entry name" value="TbpB_B_D"/>
    <property type="match status" value="1"/>
</dbReference>
<dbReference type="Proteomes" id="UP001431784">
    <property type="component" value="Unassembled WGS sequence"/>
</dbReference>
<feature type="domain" description="Transferrin-binding protein B C-lobe/N-lobe beta-barrel" evidence="2">
    <location>
        <begin position="148"/>
        <end position="268"/>
    </location>
</feature>
<evidence type="ECO:0000256" key="1">
    <source>
        <dbReference type="SAM" id="SignalP"/>
    </source>
</evidence>
<dbReference type="InterPro" id="IPR001677">
    <property type="entry name" value="TbpB_B_D"/>
</dbReference>
<evidence type="ECO:0000259" key="2">
    <source>
        <dbReference type="Pfam" id="PF01298"/>
    </source>
</evidence>
<accession>A0ABT5T616</accession>
<feature type="chain" id="PRO_5046743534" evidence="1">
    <location>
        <begin position="20"/>
        <end position="281"/>
    </location>
</feature>
<dbReference type="SUPFAM" id="SSF56925">
    <property type="entry name" value="OMPA-like"/>
    <property type="match status" value="1"/>
</dbReference>
<reference evidence="3" key="1">
    <citation type="submission" date="2023-02" db="EMBL/GenBank/DDBJ databases">
        <title>Description of Roseinatronobacter alkalisoli sp. nov., an alkaliphilic bacerium isolated from soda soil.</title>
        <authorList>
            <person name="Wei W."/>
        </authorList>
    </citation>
    <scope>NUCLEOTIDE SEQUENCE</scope>
    <source>
        <strain evidence="3">HJB301</strain>
    </source>
</reference>
<dbReference type="InterPro" id="IPR011250">
    <property type="entry name" value="OMP/PagP_B-barrel"/>
</dbReference>
<feature type="signal peptide" evidence="1">
    <location>
        <begin position="1"/>
        <end position="19"/>
    </location>
</feature>
<evidence type="ECO:0000313" key="3">
    <source>
        <dbReference type="EMBL" id="MDD7970555.1"/>
    </source>
</evidence>
<comment type="caution">
    <text evidence="3">The sequence shown here is derived from an EMBL/GenBank/DDBJ whole genome shotgun (WGS) entry which is preliminary data.</text>
</comment>
<dbReference type="EMBL" id="JAQZSM010000003">
    <property type="protein sequence ID" value="MDD7970555.1"/>
    <property type="molecule type" value="Genomic_DNA"/>
</dbReference>
<dbReference type="Gene3D" id="2.40.160.90">
    <property type="match status" value="1"/>
</dbReference>
<evidence type="ECO:0000313" key="4">
    <source>
        <dbReference type="Proteomes" id="UP001431784"/>
    </source>
</evidence>
<keyword evidence="1" id="KW-0732">Signal</keyword>
<dbReference type="PROSITE" id="PS51257">
    <property type="entry name" value="PROKAR_LIPOPROTEIN"/>
    <property type="match status" value="1"/>
</dbReference>
<protein>
    <submittedName>
        <fullName evidence="3">Transferrin-binding protein-like solute binding protein</fullName>
    </submittedName>
</protein>
<name>A0ABT5T616_9RHOB</name>
<sequence>MSRHFFVAALMGSATVLSACGGGSSGGGAPAATRSSTSVLSQGTDAQEGTSRVFATLRESGEVQFQFEDGALQDMVVICVDYSGASCRVVGGPQGTLETATLEGRMAGEYAYAGSLRLDHATDGQITHSYHRLYQSAPASAPTLPAMPQGVQDYRGHFMAGAIVNGEGGIAEGGIALTVNFDSALMSGTLNGTLRDSATDLRAGFNNVTIDQQTGQFAATNTSTFTFDGAVAGGTVQGGFYGPQADEAAGAFEIGLNDANGMSGVFLACQGLQDSCVSHGN</sequence>
<proteinExistence type="predicted"/>
<organism evidence="3 4">
    <name type="scientific">Roseinatronobacter alkalisoli</name>
    <dbReference type="NCBI Taxonomy" id="3028235"/>
    <lineage>
        <taxon>Bacteria</taxon>
        <taxon>Pseudomonadati</taxon>
        <taxon>Pseudomonadota</taxon>
        <taxon>Alphaproteobacteria</taxon>
        <taxon>Rhodobacterales</taxon>
        <taxon>Paracoccaceae</taxon>
        <taxon>Roseinatronobacter</taxon>
    </lineage>
</organism>